<dbReference type="RefSeq" id="WP_204404423.1">
    <property type="nucleotide sequence ID" value="NZ_JAFBEE010000031.1"/>
</dbReference>
<name>A0ABS2NTP0_9FIRM</name>
<evidence type="ECO:0000313" key="1">
    <source>
        <dbReference type="EMBL" id="MBM7616323.1"/>
    </source>
</evidence>
<evidence type="ECO:0000313" key="2">
    <source>
        <dbReference type="Proteomes" id="UP001314796"/>
    </source>
</evidence>
<reference evidence="1 2" key="1">
    <citation type="submission" date="2021-01" db="EMBL/GenBank/DDBJ databases">
        <title>Genomic Encyclopedia of Type Strains, Phase IV (KMG-IV): sequencing the most valuable type-strain genomes for metagenomic binning, comparative biology and taxonomic classification.</title>
        <authorList>
            <person name="Goeker M."/>
        </authorList>
    </citation>
    <scope>NUCLEOTIDE SEQUENCE [LARGE SCALE GENOMIC DNA]</scope>
    <source>
        <strain evidence="1 2">DSM 25890</strain>
    </source>
</reference>
<keyword evidence="2" id="KW-1185">Reference proteome</keyword>
<dbReference type="Proteomes" id="UP001314796">
    <property type="component" value="Unassembled WGS sequence"/>
</dbReference>
<gene>
    <name evidence="1" type="ORF">JOC73_002905</name>
</gene>
<comment type="caution">
    <text evidence="1">The sequence shown here is derived from an EMBL/GenBank/DDBJ whole genome shotgun (WGS) entry which is preliminary data.</text>
</comment>
<protein>
    <submittedName>
        <fullName evidence="1">Uncharacterized protein</fullName>
    </submittedName>
</protein>
<accession>A0ABS2NTP0</accession>
<dbReference type="EMBL" id="JAFBEE010000031">
    <property type="protein sequence ID" value="MBM7616323.1"/>
    <property type="molecule type" value="Genomic_DNA"/>
</dbReference>
<proteinExistence type="predicted"/>
<sequence length="73" mass="8918">MQILQFRPYKKFNKEELLSEIDRMRQQMNPMETTDPTMLDYLNKLFSEAKLRELSLNEKDICDRILYTINNEE</sequence>
<organism evidence="1 2">
    <name type="scientific">Alkaliphilus hydrothermalis</name>
    <dbReference type="NCBI Taxonomy" id="1482730"/>
    <lineage>
        <taxon>Bacteria</taxon>
        <taxon>Bacillati</taxon>
        <taxon>Bacillota</taxon>
        <taxon>Clostridia</taxon>
        <taxon>Peptostreptococcales</taxon>
        <taxon>Natronincolaceae</taxon>
        <taxon>Alkaliphilus</taxon>
    </lineage>
</organism>